<sequence>MDQKIDQQRIEIIYEMLLEMAEGNFAYRIPRTGKDDELEGLAILVNWTAEEMNGSLFHVGLTNPHLSYQYIAQSSFIVDNKFIIKDFTENVADLLGCTSHELLKLDFMELLVKESVPLLETIRPEILQNESFQTSIALELASFKKLVIPVNCTISRLYGTTEVVISFIAAIADDNMKNLMTAKKILTAEEQKTHNFLDVKSTQAVYDYILANMDSAMPTLKVLSRIFGTNEYKLKNGFKHVFKTTIQQFYNSERLKRALLLIQHTEIPLKTIAIMAGFSTYPNFSRAFKIKYGYSPSDLQRQTPKIWTPALK</sequence>
<dbReference type="EMBL" id="FODN01000002">
    <property type="protein sequence ID" value="SEO03208.1"/>
    <property type="molecule type" value="Genomic_DNA"/>
</dbReference>
<evidence type="ECO:0000256" key="1">
    <source>
        <dbReference type="ARBA" id="ARBA00023015"/>
    </source>
</evidence>
<dbReference type="SUPFAM" id="SSF46689">
    <property type="entry name" value="Homeodomain-like"/>
    <property type="match status" value="1"/>
</dbReference>
<dbReference type="CDD" id="cd00130">
    <property type="entry name" value="PAS"/>
    <property type="match status" value="1"/>
</dbReference>
<dbReference type="GO" id="GO:0043565">
    <property type="term" value="F:sequence-specific DNA binding"/>
    <property type="evidence" value="ECO:0007669"/>
    <property type="project" value="InterPro"/>
</dbReference>
<name>A0A1H8LEL4_9FLAO</name>
<dbReference type="PROSITE" id="PS01124">
    <property type="entry name" value="HTH_ARAC_FAMILY_2"/>
    <property type="match status" value="1"/>
</dbReference>
<dbReference type="Pfam" id="PF12833">
    <property type="entry name" value="HTH_18"/>
    <property type="match status" value="1"/>
</dbReference>
<reference evidence="6" key="1">
    <citation type="submission" date="2016-10" db="EMBL/GenBank/DDBJ databases">
        <authorList>
            <person name="Varghese N."/>
            <person name="Submissions S."/>
        </authorList>
    </citation>
    <scope>NUCLEOTIDE SEQUENCE [LARGE SCALE GENOMIC DNA]</scope>
    <source>
        <strain evidence="6">CGMCC 1.8704</strain>
    </source>
</reference>
<dbReference type="Gene3D" id="1.10.10.60">
    <property type="entry name" value="Homeodomain-like"/>
    <property type="match status" value="1"/>
</dbReference>
<gene>
    <name evidence="5" type="ORF">SAMN04487942_1638</name>
</gene>
<keyword evidence="3" id="KW-0804">Transcription</keyword>
<dbReference type="OrthoDB" id="1451418at2"/>
<proteinExistence type="predicted"/>
<keyword evidence="1" id="KW-0805">Transcription regulation</keyword>
<dbReference type="GO" id="GO:0003700">
    <property type="term" value="F:DNA-binding transcription factor activity"/>
    <property type="evidence" value="ECO:0007669"/>
    <property type="project" value="InterPro"/>
</dbReference>
<protein>
    <submittedName>
        <fullName evidence="5">AraC-type DNA-binding protein</fullName>
    </submittedName>
</protein>
<dbReference type="PANTHER" id="PTHR43280:SF2">
    <property type="entry name" value="HTH-TYPE TRANSCRIPTIONAL REGULATOR EXSA"/>
    <property type="match status" value="1"/>
</dbReference>
<dbReference type="RefSeq" id="WP_091168907.1">
    <property type="nucleotide sequence ID" value="NZ_CBCSFM010000002.1"/>
</dbReference>
<organism evidence="5 6">
    <name type="scientific">Flavobacterium sinopsychrotolerans</name>
    <dbReference type="NCBI Taxonomy" id="604089"/>
    <lineage>
        <taxon>Bacteria</taxon>
        <taxon>Pseudomonadati</taxon>
        <taxon>Bacteroidota</taxon>
        <taxon>Flavobacteriia</taxon>
        <taxon>Flavobacteriales</taxon>
        <taxon>Flavobacteriaceae</taxon>
        <taxon>Flavobacterium</taxon>
    </lineage>
</organism>
<dbReference type="SMART" id="SM00342">
    <property type="entry name" value="HTH_ARAC"/>
    <property type="match status" value="1"/>
</dbReference>
<evidence type="ECO:0000256" key="2">
    <source>
        <dbReference type="ARBA" id="ARBA00023125"/>
    </source>
</evidence>
<dbReference type="AlphaFoldDB" id="A0A1H8LEL4"/>
<dbReference type="InterPro" id="IPR000014">
    <property type="entry name" value="PAS"/>
</dbReference>
<evidence type="ECO:0000256" key="3">
    <source>
        <dbReference type="ARBA" id="ARBA00023163"/>
    </source>
</evidence>
<feature type="domain" description="HTH araC/xylS-type" evidence="4">
    <location>
        <begin position="203"/>
        <end position="302"/>
    </location>
</feature>
<evidence type="ECO:0000313" key="5">
    <source>
        <dbReference type="EMBL" id="SEO03208.1"/>
    </source>
</evidence>
<dbReference type="InterPro" id="IPR009057">
    <property type="entry name" value="Homeodomain-like_sf"/>
</dbReference>
<dbReference type="Proteomes" id="UP000198657">
    <property type="component" value="Unassembled WGS sequence"/>
</dbReference>
<accession>A0A1H8LEL4</accession>
<evidence type="ECO:0000313" key="6">
    <source>
        <dbReference type="Proteomes" id="UP000198657"/>
    </source>
</evidence>
<evidence type="ECO:0000259" key="4">
    <source>
        <dbReference type="PROSITE" id="PS01124"/>
    </source>
</evidence>
<dbReference type="PANTHER" id="PTHR43280">
    <property type="entry name" value="ARAC-FAMILY TRANSCRIPTIONAL REGULATOR"/>
    <property type="match status" value="1"/>
</dbReference>
<keyword evidence="2 5" id="KW-0238">DNA-binding</keyword>
<keyword evidence="6" id="KW-1185">Reference proteome</keyword>
<dbReference type="InterPro" id="IPR018060">
    <property type="entry name" value="HTH_AraC"/>
</dbReference>
<dbReference type="STRING" id="604089.SAMN04487942_1638"/>